<feature type="transmembrane region" description="Helical" evidence="8">
    <location>
        <begin position="151"/>
        <end position="172"/>
    </location>
</feature>
<gene>
    <name evidence="9" type="ORF">M6B38_232760</name>
</gene>
<evidence type="ECO:0000256" key="8">
    <source>
        <dbReference type="SAM" id="Phobius"/>
    </source>
</evidence>
<dbReference type="Proteomes" id="UP001140949">
    <property type="component" value="Unassembled WGS sequence"/>
</dbReference>
<dbReference type="GO" id="GO:0016192">
    <property type="term" value="P:vesicle-mediated transport"/>
    <property type="evidence" value="ECO:0007669"/>
    <property type="project" value="TreeGrafter"/>
</dbReference>
<evidence type="ECO:0000313" key="9">
    <source>
        <dbReference type="EMBL" id="KAJ6794459.1"/>
    </source>
</evidence>
<proteinExistence type="inferred from homology"/>
<comment type="similarity">
    <text evidence="2">Belongs to the jagunal family.</text>
</comment>
<sequence>MLQISPEHIMQQRRSSPAGRPSGTDGSDFSYRMVVDSRYTKVAKGKSHLKALFALQTVSQVIGSLLLWVSASQGPELNRFAVLSVSIGFISLIIGHIGQRRSQVNLLRAYTFISCIATAFSIARMVTNDVLLKVIHYKNVEALTNYELLKVAHLLFGVVLQIFVFIIVPSLVRNMSPPKRSQ</sequence>
<feature type="transmembrane region" description="Helical" evidence="8">
    <location>
        <begin position="77"/>
        <end position="97"/>
    </location>
</feature>
<keyword evidence="10" id="KW-1185">Reference proteome</keyword>
<evidence type="ECO:0000256" key="6">
    <source>
        <dbReference type="ARBA" id="ARBA00023136"/>
    </source>
</evidence>
<dbReference type="GO" id="GO:0007029">
    <property type="term" value="P:endoplasmic reticulum organization"/>
    <property type="evidence" value="ECO:0007669"/>
    <property type="project" value="InterPro"/>
</dbReference>
<feature type="region of interest" description="Disordered" evidence="7">
    <location>
        <begin position="1"/>
        <end position="27"/>
    </location>
</feature>
<dbReference type="EMBL" id="JANAVB010042417">
    <property type="protein sequence ID" value="KAJ6794459.1"/>
    <property type="molecule type" value="Genomic_DNA"/>
</dbReference>
<evidence type="ECO:0000256" key="3">
    <source>
        <dbReference type="ARBA" id="ARBA00022692"/>
    </source>
</evidence>
<dbReference type="PANTHER" id="PTHR20955">
    <property type="entry name" value="PROTEIN JAGUNAL HOMOLOG 1"/>
    <property type="match status" value="1"/>
</dbReference>
<organism evidence="9 10">
    <name type="scientific">Iris pallida</name>
    <name type="common">Sweet iris</name>
    <dbReference type="NCBI Taxonomy" id="29817"/>
    <lineage>
        <taxon>Eukaryota</taxon>
        <taxon>Viridiplantae</taxon>
        <taxon>Streptophyta</taxon>
        <taxon>Embryophyta</taxon>
        <taxon>Tracheophyta</taxon>
        <taxon>Spermatophyta</taxon>
        <taxon>Magnoliopsida</taxon>
        <taxon>Liliopsida</taxon>
        <taxon>Asparagales</taxon>
        <taxon>Iridaceae</taxon>
        <taxon>Iridoideae</taxon>
        <taxon>Irideae</taxon>
        <taxon>Iris</taxon>
    </lineage>
</organism>
<keyword evidence="5 8" id="KW-1133">Transmembrane helix</keyword>
<dbReference type="InterPro" id="IPR009787">
    <property type="entry name" value="Jagunal"/>
</dbReference>
<feature type="transmembrane region" description="Helical" evidence="8">
    <location>
        <begin position="51"/>
        <end position="71"/>
    </location>
</feature>
<evidence type="ECO:0000256" key="5">
    <source>
        <dbReference type="ARBA" id="ARBA00022989"/>
    </source>
</evidence>
<keyword evidence="6 8" id="KW-0472">Membrane</keyword>
<evidence type="ECO:0000256" key="2">
    <source>
        <dbReference type="ARBA" id="ARBA00008462"/>
    </source>
</evidence>
<accession>A0AAX6DS10</accession>
<protein>
    <submittedName>
        <fullName evidence="9">Uncharacterized protein</fullName>
    </submittedName>
</protein>
<evidence type="ECO:0000256" key="1">
    <source>
        <dbReference type="ARBA" id="ARBA00004477"/>
    </source>
</evidence>
<comment type="subcellular location">
    <subcellularLocation>
        <location evidence="1">Endoplasmic reticulum membrane</location>
        <topology evidence="1">Multi-pass membrane protein</topology>
    </subcellularLocation>
</comment>
<dbReference type="PANTHER" id="PTHR20955:SF1">
    <property type="entry name" value="PROTEIN JAGUNAL HOMOLOG 1"/>
    <property type="match status" value="1"/>
</dbReference>
<evidence type="ECO:0000313" key="10">
    <source>
        <dbReference type="Proteomes" id="UP001140949"/>
    </source>
</evidence>
<name>A0AAX6DS10_IRIPA</name>
<dbReference type="Pfam" id="PF07086">
    <property type="entry name" value="Jagunal"/>
    <property type="match status" value="1"/>
</dbReference>
<evidence type="ECO:0000256" key="7">
    <source>
        <dbReference type="SAM" id="MobiDB-lite"/>
    </source>
</evidence>
<reference evidence="9" key="1">
    <citation type="journal article" date="2023" name="GigaByte">
        <title>Genome assembly of the bearded iris, Iris pallida Lam.</title>
        <authorList>
            <person name="Bruccoleri R.E."/>
            <person name="Oakeley E.J."/>
            <person name="Faust A.M.E."/>
            <person name="Altorfer M."/>
            <person name="Dessus-Babus S."/>
            <person name="Burckhardt D."/>
            <person name="Oertli M."/>
            <person name="Naumann U."/>
            <person name="Petersen F."/>
            <person name="Wong J."/>
        </authorList>
    </citation>
    <scope>NUCLEOTIDE SEQUENCE</scope>
    <source>
        <strain evidence="9">GSM-AAB239-AS_SAM_17_03QT</strain>
    </source>
</reference>
<reference evidence="9" key="2">
    <citation type="submission" date="2023-04" db="EMBL/GenBank/DDBJ databases">
        <authorList>
            <person name="Bruccoleri R.E."/>
            <person name="Oakeley E.J."/>
            <person name="Faust A.-M."/>
            <person name="Dessus-Babus S."/>
            <person name="Altorfer M."/>
            <person name="Burckhardt D."/>
            <person name="Oertli M."/>
            <person name="Naumann U."/>
            <person name="Petersen F."/>
            <person name="Wong J."/>
        </authorList>
    </citation>
    <scope>NUCLEOTIDE SEQUENCE</scope>
    <source>
        <strain evidence="9">GSM-AAB239-AS_SAM_17_03QT</strain>
        <tissue evidence="9">Leaf</tissue>
    </source>
</reference>
<keyword evidence="4" id="KW-0256">Endoplasmic reticulum</keyword>
<evidence type="ECO:0000256" key="4">
    <source>
        <dbReference type="ARBA" id="ARBA00022824"/>
    </source>
</evidence>
<dbReference type="AlphaFoldDB" id="A0AAX6DS10"/>
<comment type="caution">
    <text evidence="9">The sequence shown here is derived from an EMBL/GenBank/DDBJ whole genome shotgun (WGS) entry which is preliminary data.</text>
</comment>
<feature type="transmembrane region" description="Helical" evidence="8">
    <location>
        <begin position="109"/>
        <end position="127"/>
    </location>
</feature>
<keyword evidence="3 8" id="KW-0812">Transmembrane</keyword>
<dbReference type="GO" id="GO:0005789">
    <property type="term" value="C:endoplasmic reticulum membrane"/>
    <property type="evidence" value="ECO:0007669"/>
    <property type="project" value="UniProtKB-SubCell"/>
</dbReference>